<dbReference type="Pfam" id="PF00254">
    <property type="entry name" value="FKBP_C"/>
    <property type="match status" value="2"/>
</dbReference>
<evidence type="ECO:0000256" key="1">
    <source>
        <dbReference type="ARBA" id="ARBA00000971"/>
    </source>
</evidence>
<sequence>MRIAFATFLAIATAAVVLTAQVPVPGTAEVAPSDVSAPPADAVTSASGLSSRMLTPGTGEQKPTADDFVSVHYTGWTADGVVVDSSRNRSTPPLFPLNRSLAGWQECVQLMTVGESRRCWLPQRLAYNGRDGRPAGTIVFDIELLDVRSSPKVPPPDVAAPPDDAIRTESGIAYKVVKPGTGTRRPTQADRVTVHYTGWTASGRMFDSSVLVGAAQTLALTDVIAGWTEGMQLMVEGERTRFWIPEELAYEGEVGSPLGMLVFDVDLIRIE</sequence>
<evidence type="ECO:0000256" key="4">
    <source>
        <dbReference type="ARBA" id="ARBA00023235"/>
    </source>
</evidence>
<evidence type="ECO:0000256" key="7">
    <source>
        <dbReference type="SAM" id="SignalP"/>
    </source>
</evidence>
<evidence type="ECO:0000256" key="2">
    <source>
        <dbReference type="ARBA" id="ARBA00013194"/>
    </source>
</evidence>
<evidence type="ECO:0000313" key="10">
    <source>
        <dbReference type="Proteomes" id="UP001174909"/>
    </source>
</evidence>
<dbReference type="EMBL" id="CASHTH010002115">
    <property type="protein sequence ID" value="CAI8025020.1"/>
    <property type="molecule type" value="Genomic_DNA"/>
</dbReference>
<feature type="compositionally biased region" description="Polar residues" evidence="6">
    <location>
        <begin position="44"/>
        <end position="53"/>
    </location>
</feature>
<proteinExistence type="predicted"/>
<feature type="domain" description="PPIase FKBP-type" evidence="8">
    <location>
        <begin position="189"/>
        <end position="271"/>
    </location>
</feature>
<dbReference type="PANTHER" id="PTHR43811">
    <property type="entry name" value="FKBP-TYPE PEPTIDYL-PROLYL CIS-TRANS ISOMERASE FKPA"/>
    <property type="match status" value="1"/>
</dbReference>
<feature type="region of interest" description="Disordered" evidence="6">
    <location>
        <begin position="29"/>
        <end position="63"/>
    </location>
</feature>
<comment type="catalytic activity">
    <reaction evidence="1 5">
        <text>[protein]-peptidylproline (omega=180) = [protein]-peptidylproline (omega=0)</text>
        <dbReference type="Rhea" id="RHEA:16237"/>
        <dbReference type="Rhea" id="RHEA-COMP:10747"/>
        <dbReference type="Rhea" id="RHEA-COMP:10748"/>
        <dbReference type="ChEBI" id="CHEBI:83833"/>
        <dbReference type="ChEBI" id="CHEBI:83834"/>
        <dbReference type="EC" id="5.2.1.8"/>
    </reaction>
</comment>
<dbReference type="PROSITE" id="PS50059">
    <property type="entry name" value="FKBP_PPIASE"/>
    <property type="match status" value="2"/>
</dbReference>
<comment type="caution">
    <text evidence="9">The sequence shown here is derived from an EMBL/GenBank/DDBJ whole genome shotgun (WGS) entry which is preliminary data.</text>
</comment>
<keyword evidence="4 5" id="KW-0413">Isomerase</keyword>
<feature type="signal peptide" evidence="7">
    <location>
        <begin position="1"/>
        <end position="19"/>
    </location>
</feature>
<dbReference type="Proteomes" id="UP001174909">
    <property type="component" value="Unassembled WGS sequence"/>
</dbReference>
<feature type="compositionally biased region" description="Low complexity" evidence="6">
    <location>
        <begin position="30"/>
        <end position="43"/>
    </location>
</feature>
<keyword evidence="3 5" id="KW-0697">Rotamase</keyword>
<keyword evidence="7" id="KW-0732">Signal</keyword>
<keyword evidence="10" id="KW-1185">Reference proteome</keyword>
<dbReference type="SUPFAM" id="SSF54534">
    <property type="entry name" value="FKBP-like"/>
    <property type="match status" value="2"/>
</dbReference>
<evidence type="ECO:0000259" key="8">
    <source>
        <dbReference type="PROSITE" id="PS50059"/>
    </source>
</evidence>
<dbReference type="Gene3D" id="3.10.50.40">
    <property type="match status" value="2"/>
</dbReference>
<dbReference type="EC" id="5.2.1.8" evidence="2 5"/>
<gene>
    <name evidence="9" type="ORF">GBAR_LOCUS14488</name>
</gene>
<evidence type="ECO:0000256" key="5">
    <source>
        <dbReference type="PROSITE-ProRule" id="PRU00277"/>
    </source>
</evidence>
<dbReference type="AlphaFoldDB" id="A0AA35S7R3"/>
<feature type="chain" id="PRO_5041421973" description="peptidylprolyl isomerase" evidence="7">
    <location>
        <begin position="20"/>
        <end position="271"/>
    </location>
</feature>
<dbReference type="PANTHER" id="PTHR43811:SF19">
    <property type="entry name" value="39 KDA FK506-BINDING NUCLEAR PROTEIN"/>
    <property type="match status" value="1"/>
</dbReference>
<reference evidence="9" key="1">
    <citation type="submission" date="2023-03" db="EMBL/GenBank/DDBJ databases">
        <authorList>
            <person name="Steffen K."/>
            <person name="Cardenas P."/>
        </authorList>
    </citation>
    <scope>NUCLEOTIDE SEQUENCE</scope>
</reference>
<accession>A0AA35S7R3</accession>
<evidence type="ECO:0000256" key="6">
    <source>
        <dbReference type="SAM" id="MobiDB-lite"/>
    </source>
</evidence>
<dbReference type="InterPro" id="IPR046357">
    <property type="entry name" value="PPIase_dom_sf"/>
</dbReference>
<name>A0AA35S7R3_GEOBA</name>
<evidence type="ECO:0000313" key="9">
    <source>
        <dbReference type="EMBL" id="CAI8025020.1"/>
    </source>
</evidence>
<feature type="domain" description="PPIase FKBP-type" evidence="8">
    <location>
        <begin position="66"/>
        <end position="148"/>
    </location>
</feature>
<dbReference type="InterPro" id="IPR001179">
    <property type="entry name" value="PPIase_FKBP_dom"/>
</dbReference>
<organism evidence="9 10">
    <name type="scientific">Geodia barretti</name>
    <name type="common">Barrett's horny sponge</name>
    <dbReference type="NCBI Taxonomy" id="519541"/>
    <lineage>
        <taxon>Eukaryota</taxon>
        <taxon>Metazoa</taxon>
        <taxon>Porifera</taxon>
        <taxon>Demospongiae</taxon>
        <taxon>Heteroscleromorpha</taxon>
        <taxon>Tetractinellida</taxon>
        <taxon>Astrophorina</taxon>
        <taxon>Geodiidae</taxon>
        <taxon>Geodia</taxon>
    </lineage>
</organism>
<dbReference type="GO" id="GO:0003755">
    <property type="term" value="F:peptidyl-prolyl cis-trans isomerase activity"/>
    <property type="evidence" value="ECO:0007669"/>
    <property type="project" value="UniProtKB-KW"/>
</dbReference>
<evidence type="ECO:0000256" key="3">
    <source>
        <dbReference type="ARBA" id="ARBA00023110"/>
    </source>
</evidence>
<protein>
    <recommendedName>
        <fullName evidence="2 5">peptidylprolyl isomerase</fullName>
        <ecNumber evidence="2 5">5.2.1.8</ecNumber>
    </recommendedName>
</protein>